<dbReference type="AlphaFoldDB" id="A0A4P9VUM7"/>
<evidence type="ECO:0000313" key="2">
    <source>
        <dbReference type="Proteomes" id="UP000257039"/>
    </source>
</evidence>
<dbReference type="InterPro" id="IPR011727">
    <property type="entry name" value="CHP02117"/>
</dbReference>
<organism evidence="1 2">
    <name type="scientific">Zooshikella ganghwensis</name>
    <dbReference type="NCBI Taxonomy" id="202772"/>
    <lineage>
        <taxon>Bacteria</taxon>
        <taxon>Pseudomonadati</taxon>
        <taxon>Pseudomonadota</taxon>
        <taxon>Gammaproteobacteria</taxon>
        <taxon>Oceanospirillales</taxon>
        <taxon>Zooshikellaceae</taxon>
        <taxon>Zooshikella</taxon>
    </lineage>
</organism>
<gene>
    <name evidence="1" type="ORF">B9G39_04605</name>
</gene>
<name>A0A4P9VUM7_9GAMM</name>
<dbReference type="RefSeq" id="WP_094789340.1">
    <property type="nucleotide sequence ID" value="NZ_NDXW01000001.1"/>
</dbReference>
<reference evidence="1 2" key="1">
    <citation type="submission" date="2017-04" db="EMBL/GenBank/DDBJ databases">
        <title>Draft genome sequence of Zooshikella ganghwensis VG4 isolated from Red Sea sediments.</title>
        <authorList>
            <person name="Rehman Z."/>
            <person name="Alam I."/>
            <person name="Kamau A."/>
            <person name="Bajic V."/>
            <person name="Leiknes T."/>
        </authorList>
    </citation>
    <scope>NUCLEOTIDE SEQUENCE [LARGE SCALE GENOMIC DNA]</scope>
    <source>
        <strain evidence="1 2">VG4</strain>
    </source>
</reference>
<protein>
    <submittedName>
        <fullName evidence="1">TIGR02117 family protein</fullName>
    </submittedName>
</protein>
<dbReference type="EMBL" id="NDXW01000001">
    <property type="protein sequence ID" value="RDH46639.1"/>
    <property type="molecule type" value="Genomic_DNA"/>
</dbReference>
<comment type="caution">
    <text evidence="1">The sequence shown here is derived from an EMBL/GenBank/DDBJ whole genome shotgun (WGS) entry which is preliminary data.</text>
</comment>
<dbReference type="Pfam" id="PF09601">
    <property type="entry name" value="DUF2459"/>
    <property type="match status" value="1"/>
</dbReference>
<keyword evidence="2" id="KW-1185">Reference proteome</keyword>
<evidence type="ECO:0000313" key="1">
    <source>
        <dbReference type="EMBL" id="RDH46639.1"/>
    </source>
</evidence>
<dbReference type="NCBIfam" id="TIGR02117">
    <property type="entry name" value="chp_urease_rgn"/>
    <property type="match status" value="1"/>
</dbReference>
<proteinExistence type="predicted"/>
<sequence>MAACSSKPYVINYQHSNNPHGEKSNHVRESLKRSYVVYLVSNGWHSGFVVPAKELQSKILALVERFGETPYLEIGWGDKGFYQAKEITTGITLKAIFWPSGSVVHVVAVPDDIENFFSGSDIEKLCLDEQGYQSLIQFISHSFARNKLEEVVSLKQGIYGDSQFYEGEGDYYMMNTCNSWTAKGLKSAGLDIFVTFKLTAERL</sequence>
<dbReference type="Proteomes" id="UP000257039">
    <property type="component" value="Unassembled WGS sequence"/>
</dbReference>
<accession>A0A4P9VUM7</accession>